<feature type="domain" description="Integrase zinc-binding" evidence="1">
    <location>
        <begin position="7"/>
        <end position="63"/>
    </location>
</feature>
<keyword evidence="3" id="KW-1185">Reference proteome</keyword>
<protein>
    <submittedName>
        <fullName evidence="2">Pol polyprotein</fullName>
    </submittedName>
</protein>
<sequence>MIKRLVTENEVTEILCHCHLAPSGGHFGESRVAAKALKLRFFWPTLFKGAYVYVKSCDQCQRSGNITNRNKIPRTNIVELITYLNGLKLRHIRKMMPRVPFCEQIVEMVAQKHRVWHKISTTYHPQTNGQVELAKKEIKCILENVV</sequence>
<comment type="caution">
    <text evidence="2">The sequence shown here is derived from an EMBL/GenBank/DDBJ whole genome shotgun (WGS) entry which is preliminary data.</text>
</comment>
<proteinExistence type="predicted"/>
<dbReference type="InterPro" id="IPR036397">
    <property type="entry name" value="RNaseH_sf"/>
</dbReference>
<dbReference type="InterPro" id="IPR012337">
    <property type="entry name" value="RNaseH-like_sf"/>
</dbReference>
<dbReference type="InterPro" id="IPR052160">
    <property type="entry name" value="Gypsy_RT_Integrase-like"/>
</dbReference>
<evidence type="ECO:0000259" key="1">
    <source>
        <dbReference type="Pfam" id="PF17921"/>
    </source>
</evidence>
<organism evidence="2 3">
    <name type="scientific">Gossypium australe</name>
    <dbReference type="NCBI Taxonomy" id="47621"/>
    <lineage>
        <taxon>Eukaryota</taxon>
        <taxon>Viridiplantae</taxon>
        <taxon>Streptophyta</taxon>
        <taxon>Embryophyta</taxon>
        <taxon>Tracheophyta</taxon>
        <taxon>Spermatophyta</taxon>
        <taxon>Magnoliopsida</taxon>
        <taxon>eudicotyledons</taxon>
        <taxon>Gunneridae</taxon>
        <taxon>Pentapetalae</taxon>
        <taxon>rosids</taxon>
        <taxon>malvids</taxon>
        <taxon>Malvales</taxon>
        <taxon>Malvaceae</taxon>
        <taxon>Malvoideae</taxon>
        <taxon>Gossypium</taxon>
    </lineage>
</organism>
<dbReference type="Gene3D" id="1.10.340.70">
    <property type="match status" value="1"/>
</dbReference>
<dbReference type="SUPFAM" id="SSF53098">
    <property type="entry name" value="Ribonuclease H-like"/>
    <property type="match status" value="1"/>
</dbReference>
<dbReference type="GO" id="GO:0003676">
    <property type="term" value="F:nucleic acid binding"/>
    <property type="evidence" value="ECO:0007669"/>
    <property type="project" value="InterPro"/>
</dbReference>
<gene>
    <name evidence="2" type="ORF">EPI10_005278</name>
</gene>
<accession>A0A5B6WMH6</accession>
<dbReference type="Pfam" id="PF17921">
    <property type="entry name" value="Integrase_H2C2"/>
    <property type="match status" value="1"/>
</dbReference>
<dbReference type="PANTHER" id="PTHR47266">
    <property type="entry name" value="ENDONUCLEASE-RELATED"/>
    <property type="match status" value="1"/>
</dbReference>
<dbReference type="OrthoDB" id="1434039at2759"/>
<dbReference type="Proteomes" id="UP000325315">
    <property type="component" value="Unassembled WGS sequence"/>
</dbReference>
<name>A0A5B6WMH6_9ROSI</name>
<dbReference type="AlphaFoldDB" id="A0A5B6WMH6"/>
<dbReference type="EMBL" id="SMMG02000002">
    <property type="protein sequence ID" value="KAA3483081.1"/>
    <property type="molecule type" value="Genomic_DNA"/>
</dbReference>
<evidence type="ECO:0000313" key="3">
    <source>
        <dbReference type="Proteomes" id="UP000325315"/>
    </source>
</evidence>
<reference evidence="3" key="1">
    <citation type="journal article" date="2019" name="Plant Biotechnol. J.">
        <title>Genome sequencing of the Australian wild diploid species Gossypium australe highlights disease resistance and delayed gland morphogenesis.</title>
        <authorList>
            <person name="Cai Y."/>
            <person name="Cai X."/>
            <person name="Wang Q."/>
            <person name="Wang P."/>
            <person name="Zhang Y."/>
            <person name="Cai C."/>
            <person name="Xu Y."/>
            <person name="Wang K."/>
            <person name="Zhou Z."/>
            <person name="Wang C."/>
            <person name="Geng S."/>
            <person name="Li B."/>
            <person name="Dong Q."/>
            <person name="Hou Y."/>
            <person name="Wang H."/>
            <person name="Ai P."/>
            <person name="Liu Z."/>
            <person name="Yi F."/>
            <person name="Sun M."/>
            <person name="An G."/>
            <person name="Cheng J."/>
            <person name="Zhang Y."/>
            <person name="Shi Q."/>
            <person name="Xie Y."/>
            <person name="Shi X."/>
            <person name="Chang Y."/>
            <person name="Huang F."/>
            <person name="Chen Y."/>
            <person name="Hong S."/>
            <person name="Mi L."/>
            <person name="Sun Q."/>
            <person name="Zhang L."/>
            <person name="Zhou B."/>
            <person name="Peng R."/>
            <person name="Zhang X."/>
            <person name="Liu F."/>
        </authorList>
    </citation>
    <scope>NUCLEOTIDE SEQUENCE [LARGE SCALE GENOMIC DNA]</scope>
    <source>
        <strain evidence="3">cv. PA1801</strain>
    </source>
</reference>
<evidence type="ECO:0000313" key="2">
    <source>
        <dbReference type="EMBL" id="KAA3483081.1"/>
    </source>
</evidence>
<dbReference type="InterPro" id="IPR041588">
    <property type="entry name" value="Integrase_H2C2"/>
</dbReference>
<dbReference type="Gene3D" id="3.30.420.10">
    <property type="entry name" value="Ribonuclease H-like superfamily/Ribonuclease H"/>
    <property type="match status" value="1"/>
</dbReference>